<accession>A0A840J000</accession>
<organism evidence="3 4">
    <name type="scientific">Amycolatopsis jiangsuensis</name>
    <dbReference type="NCBI Taxonomy" id="1181879"/>
    <lineage>
        <taxon>Bacteria</taxon>
        <taxon>Bacillati</taxon>
        <taxon>Actinomycetota</taxon>
        <taxon>Actinomycetes</taxon>
        <taxon>Pseudonocardiales</taxon>
        <taxon>Pseudonocardiaceae</taxon>
        <taxon>Amycolatopsis</taxon>
    </lineage>
</organism>
<feature type="domain" description="Amidohydrolase-related" evidence="2">
    <location>
        <begin position="25"/>
        <end position="227"/>
    </location>
</feature>
<sequence length="373" mass="40138">MYADHLLLPWTRELLAQIPDVRLFDVHTHLGLHDPSGFRATEAELLAALSLVDARAVMFPLAEPGGYREANDAVLAAADAEPRLVPFARLSPQDAVAEGRRCVRAGAAGFKLHPASDGFSPFDDRLEPLYAFAERERLPVLVHTGPGTPPLGKRLLDLLTRFPQLRMVLAHAALTDLEWLADRAAEFPTLMFDTSWWSASDLVALCTRVPPGQILLASDLPYSTPVWAVHATLRCGGYAGLGPGQLAGVAGGQCARLVAKEQLLDLGPAPGPSGQQPWLERVHTYLAAAVEATKRGDGPGQTLELARNACELPDTHPLRSTADSVATLLDRYESYAPRHTTGNQYAPGWDLLAAAALLARTPGPPLPTRSTMD</sequence>
<dbReference type="InterPro" id="IPR006680">
    <property type="entry name" value="Amidohydro-rel"/>
</dbReference>
<protein>
    <recommendedName>
        <fullName evidence="2">Amidohydrolase-related domain-containing protein</fullName>
    </recommendedName>
</protein>
<evidence type="ECO:0000313" key="4">
    <source>
        <dbReference type="Proteomes" id="UP000581769"/>
    </source>
</evidence>
<dbReference type="GO" id="GO:0016787">
    <property type="term" value="F:hydrolase activity"/>
    <property type="evidence" value="ECO:0007669"/>
    <property type="project" value="InterPro"/>
</dbReference>
<dbReference type="PANTHER" id="PTHR21240">
    <property type="entry name" value="2-AMINO-3-CARBOXYLMUCONATE-6-SEMIALDEHYDE DECARBOXYLASE"/>
    <property type="match status" value="1"/>
</dbReference>
<dbReference type="PANTHER" id="PTHR21240:SF28">
    <property type="entry name" value="ISO-OROTATE DECARBOXYLASE (EUROFUNG)"/>
    <property type="match status" value="1"/>
</dbReference>
<dbReference type="EMBL" id="JACHMG010000001">
    <property type="protein sequence ID" value="MBB4686738.1"/>
    <property type="molecule type" value="Genomic_DNA"/>
</dbReference>
<keyword evidence="1" id="KW-0456">Lyase</keyword>
<comment type="caution">
    <text evidence="3">The sequence shown here is derived from an EMBL/GenBank/DDBJ whole genome shotgun (WGS) entry which is preliminary data.</text>
</comment>
<keyword evidence="4" id="KW-1185">Reference proteome</keyword>
<dbReference type="Gene3D" id="3.20.20.140">
    <property type="entry name" value="Metal-dependent hydrolases"/>
    <property type="match status" value="1"/>
</dbReference>
<dbReference type="RefSeq" id="WP_184781553.1">
    <property type="nucleotide sequence ID" value="NZ_JACHMG010000001.1"/>
</dbReference>
<dbReference type="GO" id="GO:0019748">
    <property type="term" value="P:secondary metabolic process"/>
    <property type="evidence" value="ECO:0007669"/>
    <property type="project" value="TreeGrafter"/>
</dbReference>
<dbReference type="GO" id="GO:0005737">
    <property type="term" value="C:cytoplasm"/>
    <property type="evidence" value="ECO:0007669"/>
    <property type="project" value="TreeGrafter"/>
</dbReference>
<dbReference type="Pfam" id="PF04909">
    <property type="entry name" value="Amidohydro_2"/>
    <property type="match status" value="1"/>
</dbReference>
<dbReference type="SUPFAM" id="SSF51556">
    <property type="entry name" value="Metallo-dependent hydrolases"/>
    <property type="match status" value="1"/>
</dbReference>
<dbReference type="InterPro" id="IPR032466">
    <property type="entry name" value="Metal_Hydrolase"/>
</dbReference>
<evidence type="ECO:0000313" key="3">
    <source>
        <dbReference type="EMBL" id="MBB4686738.1"/>
    </source>
</evidence>
<dbReference type="InterPro" id="IPR032465">
    <property type="entry name" value="ACMSD"/>
</dbReference>
<dbReference type="AlphaFoldDB" id="A0A840J000"/>
<dbReference type="GO" id="GO:0016831">
    <property type="term" value="F:carboxy-lyase activity"/>
    <property type="evidence" value="ECO:0007669"/>
    <property type="project" value="InterPro"/>
</dbReference>
<evidence type="ECO:0000259" key="2">
    <source>
        <dbReference type="Pfam" id="PF04909"/>
    </source>
</evidence>
<gene>
    <name evidence="3" type="ORF">BJY18_004223</name>
</gene>
<dbReference type="Proteomes" id="UP000581769">
    <property type="component" value="Unassembled WGS sequence"/>
</dbReference>
<proteinExistence type="predicted"/>
<reference evidence="3 4" key="1">
    <citation type="submission" date="2020-08" db="EMBL/GenBank/DDBJ databases">
        <title>Sequencing the genomes of 1000 actinobacteria strains.</title>
        <authorList>
            <person name="Klenk H.-P."/>
        </authorList>
    </citation>
    <scope>NUCLEOTIDE SEQUENCE [LARGE SCALE GENOMIC DNA]</scope>
    <source>
        <strain evidence="3 4">DSM 45859</strain>
    </source>
</reference>
<evidence type="ECO:0000256" key="1">
    <source>
        <dbReference type="ARBA" id="ARBA00023239"/>
    </source>
</evidence>
<name>A0A840J000_9PSEU</name>